<feature type="compositionally biased region" description="Low complexity" evidence="1">
    <location>
        <begin position="137"/>
        <end position="152"/>
    </location>
</feature>
<dbReference type="AlphaFoldDB" id="A0A6P5SDW2"/>
<feature type="region of interest" description="Disordered" evidence="1">
    <location>
        <begin position="128"/>
        <end position="177"/>
    </location>
</feature>
<sequence>MGSETKNGAAAPLSPGMKKMVQSLKEIVNCPEPEIYSVLKDCNMDPNEAVQRLLSLDTFHEVKSKRERRKEMKETQDSKLRVHSSGSNRGVRGSSERNGGWCGSTQTSSSELVQAACKGQDGFVAPSASPCTGGTMSQQPSSHSDSLSTSIGSGDGATSASVQPSPGNHSTSFGTSSGHLSMAEIVKMGRPPSKGSHISSDTSSHPDAFATNLCNCRVESSQTSAFLEPEMHRCMHSQNPSHVSEMIHKPGDTSGQNAFHDEWPVIEQSTAASRSSVSSANVEIHANQSNLYINDSNMPRDCQSHKVQVSEGNYSSQNLSSDHNAYAFASSRQKMVDASSGRSYCVDDLSSNSSSYDSHRSAYENGEGTGFGSNVSCPNRSVSNDVAVAVSSATMNMQQLNLGKEEPTDNCAVVLPNNLQELAADCSHLSFGTFRSGPSSAFSRSPSNSLKNDLGGFSAGINVSSAGHLDTRHESFNSGYNHDELLGSIYDTGRTTIDAKRYDLPQPELIKHDILEPTLGHKDISASSLRDFDSENIQRASSGSSFARADPKFRNIPPRQNDMAYSDSMRSDLLESYSQLLVTPSVPSRYSSAISSINNPTISVSEALRPGSIPLSEASSVLPQHLTSRSYSQPALSYEQLANIIGYPSMTQSYSPAPSTLQQAYLGGSAFQQSVAGMDYNFPQYRSGASVSRLPPSAAAVGGHGNFGASNNVHGSFLQNASAAPISMSDYDDALRARYKDGSHLTPLHQSSRTLSSVPDSVYDNLLRQNQQNAGYRQGQAGQMPSQLQHYGSPGYPDFYPSQMGITQEHHRQSVNDLSLAGIQDLSPQQLHQIWQRTY</sequence>
<keyword evidence="3" id="KW-1185">Reference proteome</keyword>
<dbReference type="Proteomes" id="UP000515124">
    <property type="component" value="Unplaced"/>
</dbReference>
<feature type="compositionally biased region" description="Low complexity" evidence="1">
    <location>
        <begin position="83"/>
        <end position="99"/>
    </location>
</feature>
<dbReference type="SUPFAM" id="SSF46934">
    <property type="entry name" value="UBA-like"/>
    <property type="match status" value="1"/>
</dbReference>
<proteinExistence type="predicted"/>
<dbReference type="InterPro" id="IPR009060">
    <property type="entry name" value="UBA-like_sf"/>
</dbReference>
<dbReference type="Pfam" id="PF06972">
    <property type="entry name" value="GIP1_N"/>
    <property type="match status" value="1"/>
</dbReference>
<evidence type="ECO:0000313" key="4">
    <source>
        <dbReference type="RefSeq" id="XP_021811701.1"/>
    </source>
</evidence>
<dbReference type="GeneID" id="110754885"/>
<protein>
    <submittedName>
        <fullName evidence="4">Uncharacterized protein LOC110754885</fullName>
    </submittedName>
</protein>
<accession>A0A6P5SDW2</accession>
<dbReference type="InterPro" id="IPR009719">
    <property type="entry name" value="GIP1_N"/>
</dbReference>
<name>A0A6P5SDW2_PRUAV</name>
<evidence type="ECO:0000259" key="2">
    <source>
        <dbReference type="Pfam" id="PF06972"/>
    </source>
</evidence>
<reference evidence="4" key="1">
    <citation type="submission" date="2025-08" db="UniProtKB">
        <authorList>
            <consortium name="RefSeq"/>
        </authorList>
    </citation>
    <scope>IDENTIFICATION</scope>
</reference>
<feature type="compositionally biased region" description="Basic and acidic residues" evidence="1">
    <location>
        <begin position="63"/>
        <end position="80"/>
    </location>
</feature>
<dbReference type="PANTHER" id="PTHR46445">
    <property type="entry name" value="RNA POLYMERASE II DEGRADATION FACTOR-LIKE PROTEIN (DUF1296)"/>
    <property type="match status" value="1"/>
</dbReference>
<feature type="domain" description="GBF-interacting protein 1 N-terminal" evidence="2">
    <location>
        <begin position="16"/>
        <end position="71"/>
    </location>
</feature>
<gene>
    <name evidence="4" type="primary">LOC110754885</name>
</gene>
<dbReference type="PANTHER" id="PTHR46445:SF7">
    <property type="entry name" value="GBF-INTERACTING PROTEIN 1 N-TERMINAL DOMAIN-CONTAINING PROTEIN"/>
    <property type="match status" value="1"/>
</dbReference>
<dbReference type="KEGG" id="pavi:110754885"/>
<feature type="compositionally biased region" description="Polar residues" evidence="1">
    <location>
        <begin position="156"/>
        <end position="177"/>
    </location>
</feature>
<organism evidence="3 4">
    <name type="scientific">Prunus avium</name>
    <name type="common">Cherry</name>
    <name type="synonym">Cerasus avium</name>
    <dbReference type="NCBI Taxonomy" id="42229"/>
    <lineage>
        <taxon>Eukaryota</taxon>
        <taxon>Viridiplantae</taxon>
        <taxon>Streptophyta</taxon>
        <taxon>Embryophyta</taxon>
        <taxon>Tracheophyta</taxon>
        <taxon>Spermatophyta</taxon>
        <taxon>Magnoliopsida</taxon>
        <taxon>eudicotyledons</taxon>
        <taxon>Gunneridae</taxon>
        <taxon>Pentapetalae</taxon>
        <taxon>rosids</taxon>
        <taxon>fabids</taxon>
        <taxon>Rosales</taxon>
        <taxon>Rosaceae</taxon>
        <taxon>Amygdaloideae</taxon>
        <taxon>Amygdaleae</taxon>
        <taxon>Prunus</taxon>
    </lineage>
</organism>
<evidence type="ECO:0000256" key="1">
    <source>
        <dbReference type="SAM" id="MobiDB-lite"/>
    </source>
</evidence>
<dbReference type="RefSeq" id="XP_021811701.1">
    <property type="nucleotide sequence ID" value="XM_021956009.1"/>
</dbReference>
<feature type="region of interest" description="Disordered" evidence="1">
    <location>
        <begin position="540"/>
        <end position="562"/>
    </location>
</feature>
<feature type="region of interest" description="Disordered" evidence="1">
    <location>
        <begin position="63"/>
        <end position="106"/>
    </location>
</feature>
<evidence type="ECO:0000313" key="3">
    <source>
        <dbReference type="Proteomes" id="UP000515124"/>
    </source>
</evidence>